<keyword evidence="2" id="KW-0560">Oxidoreductase</keyword>
<keyword evidence="6" id="KW-1185">Reference proteome</keyword>
<dbReference type="RefSeq" id="WP_241793443.1">
    <property type="nucleotide sequence ID" value="NZ_JALBUU010000034.1"/>
</dbReference>
<feature type="domain" description="Ketoreductase" evidence="4">
    <location>
        <begin position="49"/>
        <end position="227"/>
    </location>
</feature>
<evidence type="ECO:0000259" key="4">
    <source>
        <dbReference type="SMART" id="SM00822"/>
    </source>
</evidence>
<dbReference type="PANTHER" id="PTHR48107:SF7">
    <property type="entry name" value="RE15974P"/>
    <property type="match status" value="1"/>
</dbReference>
<evidence type="ECO:0000256" key="3">
    <source>
        <dbReference type="SAM" id="SignalP"/>
    </source>
</evidence>
<dbReference type="PRINTS" id="PR00081">
    <property type="entry name" value="GDHRDH"/>
</dbReference>
<dbReference type="SMART" id="SM00822">
    <property type="entry name" value="PKS_KR"/>
    <property type="match status" value="1"/>
</dbReference>
<dbReference type="PANTHER" id="PTHR48107">
    <property type="entry name" value="NADPH-DEPENDENT ALDEHYDE REDUCTASE-LIKE PROTEIN, CHLOROPLASTIC-RELATED"/>
    <property type="match status" value="1"/>
</dbReference>
<dbReference type="Proteomes" id="UP001201985">
    <property type="component" value="Unassembled WGS sequence"/>
</dbReference>
<dbReference type="InterPro" id="IPR057326">
    <property type="entry name" value="KR_dom"/>
</dbReference>
<dbReference type="PROSITE" id="PS51318">
    <property type="entry name" value="TAT"/>
    <property type="match status" value="1"/>
</dbReference>
<dbReference type="InterPro" id="IPR002347">
    <property type="entry name" value="SDR_fam"/>
</dbReference>
<evidence type="ECO:0000256" key="1">
    <source>
        <dbReference type="ARBA" id="ARBA00006484"/>
    </source>
</evidence>
<keyword evidence="3" id="KW-0732">Signal</keyword>
<comment type="caution">
    <text evidence="5">The sequence shown here is derived from an EMBL/GenBank/DDBJ whole genome shotgun (WGS) entry which is preliminary data.</text>
</comment>
<gene>
    <name evidence="5" type="ORF">MON41_17545</name>
</gene>
<name>A0ABS9W8A6_9PROT</name>
<feature type="signal peptide" evidence="3">
    <location>
        <begin position="1"/>
        <end position="27"/>
    </location>
</feature>
<organism evidence="5 6">
    <name type="scientific">Teichococcus vastitatis</name>
    <dbReference type="NCBI Taxonomy" id="2307076"/>
    <lineage>
        <taxon>Bacteria</taxon>
        <taxon>Pseudomonadati</taxon>
        <taxon>Pseudomonadota</taxon>
        <taxon>Alphaproteobacteria</taxon>
        <taxon>Acetobacterales</taxon>
        <taxon>Roseomonadaceae</taxon>
        <taxon>Roseomonas</taxon>
    </lineage>
</organism>
<evidence type="ECO:0000256" key="2">
    <source>
        <dbReference type="ARBA" id="ARBA00023002"/>
    </source>
</evidence>
<accession>A0ABS9W8A6</accession>
<dbReference type="Gene3D" id="3.40.50.720">
    <property type="entry name" value="NAD(P)-binding Rossmann-like Domain"/>
    <property type="match status" value="1"/>
</dbReference>
<sequence length="287" mass="29176">MKEISMSSASRRSILTLAAAGPAAAMAGSAKAVPASSAGSLQSRPGEGRAAVITGSSRGIGAATARRLGAEGYAVTVNYLTNRDLAEQVVRDIESSGGRAIARQGDVADPAAVAALFDANDRAFGGVDVVVNNAGRMNVGLFAQMTDAAFDRMMATNVKGSFNVLREAARRTREGGRIISLSSSITLQRPAGGGAYAASKAAQDFYTSALAKELAGRQISVNAVAPGAVDTQLLRQHGDAALAGIPAMTPHGRIGLPEDIANVIAALCSNDGQWIHGQVVFANGGIG</sequence>
<evidence type="ECO:0000313" key="6">
    <source>
        <dbReference type="Proteomes" id="UP001201985"/>
    </source>
</evidence>
<dbReference type="Pfam" id="PF13561">
    <property type="entry name" value="adh_short_C2"/>
    <property type="match status" value="1"/>
</dbReference>
<dbReference type="InterPro" id="IPR036291">
    <property type="entry name" value="NAD(P)-bd_dom_sf"/>
</dbReference>
<proteinExistence type="inferred from homology"/>
<reference evidence="5 6" key="1">
    <citation type="submission" date="2022-03" db="EMBL/GenBank/DDBJ databases">
        <title>Complete genome analysis of Roseomonas KG 17.1 : a prolific producer of plant growth promoters.</title>
        <authorList>
            <person name="Saadouli I."/>
            <person name="Najjari A."/>
            <person name="Mosbah A."/>
            <person name="Ouzari H.I."/>
        </authorList>
    </citation>
    <scope>NUCLEOTIDE SEQUENCE [LARGE SCALE GENOMIC DNA]</scope>
    <source>
        <strain evidence="5 6">KG17-1</strain>
    </source>
</reference>
<dbReference type="InterPro" id="IPR006311">
    <property type="entry name" value="TAT_signal"/>
</dbReference>
<evidence type="ECO:0000313" key="5">
    <source>
        <dbReference type="EMBL" id="MCI0755519.1"/>
    </source>
</evidence>
<dbReference type="EMBL" id="JALBUU010000034">
    <property type="protein sequence ID" value="MCI0755519.1"/>
    <property type="molecule type" value="Genomic_DNA"/>
</dbReference>
<comment type="similarity">
    <text evidence="1">Belongs to the short-chain dehydrogenases/reductases (SDR) family.</text>
</comment>
<protein>
    <submittedName>
        <fullName evidence="5">SDR family oxidoreductase</fullName>
    </submittedName>
</protein>
<dbReference type="PRINTS" id="PR00080">
    <property type="entry name" value="SDRFAMILY"/>
</dbReference>
<feature type="chain" id="PRO_5046230840" evidence="3">
    <location>
        <begin position="28"/>
        <end position="287"/>
    </location>
</feature>
<dbReference type="SUPFAM" id="SSF51735">
    <property type="entry name" value="NAD(P)-binding Rossmann-fold domains"/>
    <property type="match status" value="1"/>
</dbReference>